<organism evidence="1 2">
    <name type="scientific">Moniliophthora roreri</name>
    <name type="common">Frosty pod rot fungus</name>
    <name type="synonym">Monilia roreri</name>
    <dbReference type="NCBI Taxonomy" id="221103"/>
    <lineage>
        <taxon>Eukaryota</taxon>
        <taxon>Fungi</taxon>
        <taxon>Dikarya</taxon>
        <taxon>Basidiomycota</taxon>
        <taxon>Agaricomycotina</taxon>
        <taxon>Agaricomycetes</taxon>
        <taxon>Agaricomycetidae</taxon>
        <taxon>Agaricales</taxon>
        <taxon>Marasmiineae</taxon>
        <taxon>Marasmiaceae</taxon>
        <taxon>Moniliophthora</taxon>
    </lineage>
</organism>
<reference evidence="1 2" key="1">
    <citation type="submission" date="2015-12" db="EMBL/GenBank/DDBJ databases">
        <title>Draft genome sequence of Moniliophthora roreri, the causal agent of frosty pod rot of cacao.</title>
        <authorList>
            <person name="Aime M.C."/>
            <person name="Diaz-Valderrama J.R."/>
            <person name="Kijpornyongpan T."/>
            <person name="Phillips-Mora W."/>
        </authorList>
    </citation>
    <scope>NUCLEOTIDE SEQUENCE [LARGE SCALE GENOMIC DNA]</scope>
    <source>
        <strain evidence="1 2">MCA 2952</strain>
    </source>
</reference>
<gene>
    <name evidence="1" type="ORF">WG66_7493</name>
</gene>
<accession>A0A0W0FU69</accession>
<proteinExistence type="predicted"/>
<protein>
    <submittedName>
        <fullName evidence="1">Uncharacterized protein</fullName>
    </submittedName>
</protein>
<evidence type="ECO:0000313" key="1">
    <source>
        <dbReference type="EMBL" id="KTB39933.1"/>
    </source>
</evidence>
<comment type="caution">
    <text evidence="1">The sequence shown here is derived from an EMBL/GenBank/DDBJ whole genome shotgun (WGS) entry which is preliminary data.</text>
</comment>
<dbReference type="AlphaFoldDB" id="A0A0W0FU69"/>
<name>A0A0W0FU69_MONRR</name>
<sequence>MFRNLSGQLAAAAATGGNTEKKTMSPTLRGDMYSAVDKTKAWIAGGTVAGQAGDGTSYQHILSIIQKHFPDTKLGFELIGVGGGGGVKAAEQGEISVIVGGVTNMVLELGKWEGMAGAIAMRTWIDNLVNAYSTLPDGSRKEMIAKGITRGINHNSDLSLMSKDFTARIQIISILKSPRESMEREARKLDKQRRL</sequence>
<evidence type="ECO:0000313" key="2">
    <source>
        <dbReference type="Proteomes" id="UP000054988"/>
    </source>
</evidence>
<dbReference type="EMBL" id="LATX01001625">
    <property type="protein sequence ID" value="KTB39933.1"/>
    <property type="molecule type" value="Genomic_DNA"/>
</dbReference>
<dbReference type="Proteomes" id="UP000054988">
    <property type="component" value="Unassembled WGS sequence"/>
</dbReference>
<dbReference type="eggNOG" id="ENOG502SUCR">
    <property type="taxonomic scope" value="Eukaryota"/>
</dbReference>